<dbReference type="PANTHER" id="PTHR21349:SF0">
    <property type="entry name" value="LARGE RIBOSOMAL SUBUNIT PROTEIN BL21M"/>
    <property type="match status" value="1"/>
</dbReference>
<dbReference type="GO" id="GO:1990904">
    <property type="term" value="C:ribonucleoprotein complex"/>
    <property type="evidence" value="ECO:0007669"/>
    <property type="project" value="UniProtKB-KW"/>
</dbReference>
<dbReference type="EMBL" id="CP036275">
    <property type="protein sequence ID" value="QDU39809.1"/>
    <property type="molecule type" value="Genomic_DNA"/>
</dbReference>
<name>A0A517ZBJ6_9PLAN</name>
<dbReference type="SUPFAM" id="SSF141091">
    <property type="entry name" value="L21p-like"/>
    <property type="match status" value="1"/>
</dbReference>
<dbReference type="AlphaFoldDB" id="A0A517ZBJ6"/>
<dbReference type="RefSeq" id="WP_145370954.1">
    <property type="nucleotide sequence ID" value="NZ_CP036275.1"/>
</dbReference>
<dbReference type="HAMAP" id="MF_01363">
    <property type="entry name" value="Ribosomal_bL21"/>
    <property type="match status" value="1"/>
</dbReference>
<evidence type="ECO:0000256" key="7">
    <source>
        <dbReference type="RuleBase" id="RU000562"/>
    </source>
</evidence>
<reference evidence="8 9" key="1">
    <citation type="submission" date="2019-02" db="EMBL/GenBank/DDBJ databases">
        <title>Deep-cultivation of Planctomycetes and their phenomic and genomic characterization uncovers novel biology.</title>
        <authorList>
            <person name="Wiegand S."/>
            <person name="Jogler M."/>
            <person name="Boedeker C."/>
            <person name="Pinto D."/>
            <person name="Vollmers J."/>
            <person name="Rivas-Marin E."/>
            <person name="Kohn T."/>
            <person name="Peeters S.H."/>
            <person name="Heuer A."/>
            <person name="Rast P."/>
            <person name="Oberbeckmann S."/>
            <person name="Bunk B."/>
            <person name="Jeske O."/>
            <person name="Meyerdierks A."/>
            <person name="Storesund J.E."/>
            <person name="Kallscheuer N."/>
            <person name="Luecker S."/>
            <person name="Lage O.M."/>
            <person name="Pohl T."/>
            <person name="Merkel B.J."/>
            <person name="Hornburger P."/>
            <person name="Mueller R.-W."/>
            <person name="Bruemmer F."/>
            <person name="Labrenz M."/>
            <person name="Spormann A.M."/>
            <person name="Op den Camp H."/>
            <person name="Overmann J."/>
            <person name="Amann R."/>
            <person name="Jetten M.S.M."/>
            <person name="Mascher T."/>
            <person name="Medema M.H."/>
            <person name="Devos D.P."/>
            <person name="Kaster A.-K."/>
            <person name="Ovreas L."/>
            <person name="Rohde M."/>
            <person name="Galperin M.Y."/>
            <person name="Jogler C."/>
        </authorList>
    </citation>
    <scope>NUCLEOTIDE SEQUENCE [LARGE SCALE GENOMIC DNA]</scope>
    <source>
        <strain evidence="8 9">Mal4</strain>
    </source>
</reference>
<protein>
    <recommendedName>
        <fullName evidence="6">Large ribosomal subunit protein bL21</fullName>
    </recommendedName>
</protein>
<evidence type="ECO:0000256" key="2">
    <source>
        <dbReference type="ARBA" id="ARBA00022730"/>
    </source>
</evidence>
<keyword evidence="3 6" id="KW-0694">RNA-binding</keyword>
<proteinExistence type="inferred from homology"/>
<sequence length="126" mass="13625">MFAIIEDGSRQLRVAEGQELTVDFRADAEPGASIRFERVLLANGGGSSVIGRPVIDGAAVEVEVIDPLVKGEKLEIQKIRRRKNTRTHTGHRQKYTTVKVTSIDVPGLEVVEAAAEEQSSDAAGDE</sequence>
<evidence type="ECO:0000313" key="9">
    <source>
        <dbReference type="Proteomes" id="UP000320496"/>
    </source>
</evidence>
<dbReference type="PROSITE" id="PS01169">
    <property type="entry name" value="RIBOSOMAL_L21"/>
    <property type="match status" value="1"/>
</dbReference>
<dbReference type="GO" id="GO:0005840">
    <property type="term" value="C:ribosome"/>
    <property type="evidence" value="ECO:0007669"/>
    <property type="project" value="UniProtKB-KW"/>
</dbReference>
<dbReference type="InterPro" id="IPR001787">
    <property type="entry name" value="Ribosomal_bL21"/>
</dbReference>
<dbReference type="GO" id="GO:0003735">
    <property type="term" value="F:structural constituent of ribosome"/>
    <property type="evidence" value="ECO:0007669"/>
    <property type="project" value="InterPro"/>
</dbReference>
<dbReference type="InterPro" id="IPR018258">
    <property type="entry name" value="Ribosomal_bL21_CS"/>
</dbReference>
<dbReference type="Pfam" id="PF00829">
    <property type="entry name" value="Ribosomal_L21p"/>
    <property type="match status" value="1"/>
</dbReference>
<accession>A0A517ZBJ6</accession>
<dbReference type="PANTHER" id="PTHR21349">
    <property type="entry name" value="50S RIBOSOMAL PROTEIN L21"/>
    <property type="match status" value="1"/>
</dbReference>
<dbReference type="OrthoDB" id="9813334at2"/>
<keyword evidence="2 6" id="KW-0699">rRNA-binding</keyword>
<dbReference type="InterPro" id="IPR028909">
    <property type="entry name" value="bL21-like"/>
</dbReference>
<evidence type="ECO:0000256" key="4">
    <source>
        <dbReference type="ARBA" id="ARBA00022980"/>
    </source>
</evidence>
<dbReference type="GO" id="GO:0019843">
    <property type="term" value="F:rRNA binding"/>
    <property type="evidence" value="ECO:0007669"/>
    <property type="project" value="UniProtKB-UniRule"/>
</dbReference>
<dbReference type="GO" id="GO:0005737">
    <property type="term" value="C:cytoplasm"/>
    <property type="evidence" value="ECO:0007669"/>
    <property type="project" value="UniProtKB-ARBA"/>
</dbReference>
<organism evidence="8 9">
    <name type="scientific">Maioricimonas rarisocia</name>
    <dbReference type="NCBI Taxonomy" id="2528026"/>
    <lineage>
        <taxon>Bacteria</taxon>
        <taxon>Pseudomonadati</taxon>
        <taxon>Planctomycetota</taxon>
        <taxon>Planctomycetia</taxon>
        <taxon>Planctomycetales</taxon>
        <taxon>Planctomycetaceae</taxon>
        <taxon>Maioricimonas</taxon>
    </lineage>
</organism>
<dbReference type="GO" id="GO:0006412">
    <property type="term" value="P:translation"/>
    <property type="evidence" value="ECO:0007669"/>
    <property type="project" value="UniProtKB-UniRule"/>
</dbReference>
<gene>
    <name evidence="6 8" type="primary">rplU</name>
    <name evidence="8" type="ORF">Mal4_41570</name>
</gene>
<comment type="function">
    <text evidence="6 7">This protein binds to 23S rRNA in the presence of protein L20.</text>
</comment>
<keyword evidence="5 6" id="KW-0687">Ribonucleoprotein</keyword>
<evidence type="ECO:0000256" key="5">
    <source>
        <dbReference type="ARBA" id="ARBA00023274"/>
    </source>
</evidence>
<comment type="subunit">
    <text evidence="6">Part of the 50S ribosomal subunit. Contacts protein L20.</text>
</comment>
<dbReference type="InterPro" id="IPR036164">
    <property type="entry name" value="bL21-like_sf"/>
</dbReference>
<evidence type="ECO:0000256" key="3">
    <source>
        <dbReference type="ARBA" id="ARBA00022884"/>
    </source>
</evidence>
<comment type="similarity">
    <text evidence="1 6 7">Belongs to the bacterial ribosomal protein bL21 family.</text>
</comment>
<evidence type="ECO:0000256" key="6">
    <source>
        <dbReference type="HAMAP-Rule" id="MF_01363"/>
    </source>
</evidence>
<evidence type="ECO:0000256" key="1">
    <source>
        <dbReference type="ARBA" id="ARBA00008563"/>
    </source>
</evidence>
<keyword evidence="4 6" id="KW-0689">Ribosomal protein</keyword>
<keyword evidence="9" id="KW-1185">Reference proteome</keyword>
<dbReference type="KEGG" id="mri:Mal4_41570"/>
<dbReference type="NCBIfam" id="TIGR00061">
    <property type="entry name" value="L21"/>
    <property type="match status" value="1"/>
</dbReference>
<dbReference type="Proteomes" id="UP000320496">
    <property type="component" value="Chromosome"/>
</dbReference>
<evidence type="ECO:0000313" key="8">
    <source>
        <dbReference type="EMBL" id="QDU39809.1"/>
    </source>
</evidence>